<evidence type="ECO:0000256" key="4">
    <source>
        <dbReference type="ARBA" id="ARBA00022741"/>
    </source>
</evidence>
<dbReference type="GO" id="GO:0003688">
    <property type="term" value="F:DNA replication origin binding"/>
    <property type="evidence" value="ECO:0007669"/>
    <property type="project" value="UniProtKB-UniRule"/>
</dbReference>
<dbReference type="GO" id="GO:0008289">
    <property type="term" value="F:lipid binding"/>
    <property type="evidence" value="ECO:0007669"/>
    <property type="project" value="UniProtKB-KW"/>
</dbReference>
<evidence type="ECO:0000259" key="13">
    <source>
        <dbReference type="SMART" id="SM00382"/>
    </source>
</evidence>
<dbReference type="PANTHER" id="PTHR30050">
    <property type="entry name" value="CHROMOSOMAL REPLICATION INITIATOR PROTEIN DNAA"/>
    <property type="match status" value="1"/>
</dbReference>
<dbReference type="InterPro" id="IPR024633">
    <property type="entry name" value="DnaA_N_dom"/>
</dbReference>
<keyword evidence="16" id="KW-1185">Reference proteome</keyword>
<dbReference type="CDD" id="cd00009">
    <property type="entry name" value="AAA"/>
    <property type="match status" value="1"/>
</dbReference>
<dbReference type="GO" id="GO:0005524">
    <property type="term" value="F:ATP binding"/>
    <property type="evidence" value="ECO:0007669"/>
    <property type="project" value="UniProtKB-UniRule"/>
</dbReference>
<dbReference type="SUPFAM" id="SSF52540">
    <property type="entry name" value="P-loop containing nucleoside triphosphate hydrolases"/>
    <property type="match status" value="1"/>
</dbReference>
<evidence type="ECO:0000256" key="2">
    <source>
        <dbReference type="ARBA" id="ARBA00022490"/>
    </source>
</evidence>
<evidence type="ECO:0000256" key="8">
    <source>
        <dbReference type="HAMAP-Rule" id="MF_00377"/>
    </source>
</evidence>
<dbReference type="GO" id="GO:0006270">
    <property type="term" value="P:DNA replication initiation"/>
    <property type="evidence" value="ECO:0007669"/>
    <property type="project" value="UniProtKB-UniRule"/>
</dbReference>
<dbReference type="PANTHER" id="PTHR30050:SF2">
    <property type="entry name" value="CHROMOSOMAL REPLICATION INITIATOR PROTEIN DNAA"/>
    <property type="match status" value="1"/>
</dbReference>
<evidence type="ECO:0000256" key="11">
    <source>
        <dbReference type="RuleBase" id="RU004227"/>
    </source>
</evidence>
<feature type="region of interest" description="Disordered" evidence="12">
    <location>
        <begin position="92"/>
        <end position="174"/>
    </location>
</feature>
<proteinExistence type="inferred from homology"/>
<feature type="compositionally biased region" description="Basic and acidic residues" evidence="12">
    <location>
        <begin position="102"/>
        <end position="121"/>
    </location>
</feature>
<dbReference type="GO" id="GO:0005886">
    <property type="term" value="C:plasma membrane"/>
    <property type="evidence" value="ECO:0007669"/>
    <property type="project" value="TreeGrafter"/>
</dbReference>
<dbReference type="Proteomes" id="UP000225379">
    <property type="component" value="Unassembled WGS sequence"/>
</dbReference>
<feature type="binding site" evidence="8">
    <location>
        <position position="230"/>
    </location>
    <ligand>
        <name>ATP</name>
        <dbReference type="ChEBI" id="CHEBI:30616"/>
    </ligand>
</feature>
<evidence type="ECO:0000256" key="6">
    <source>
        <dbReference type="ARBA" id="ARBA00023121"/>
    </source>
</evidence>
<evidence type="ECO:0000256" key="3">
    <source>
        <dbReference type="ARBA" id="ARBA00022705"/>
    </source>
</evidence>
<feature type="domain" description="AAA+ ATPase" evidence="13">
    <location>
        <begin position="219"/>
        <end position="347"/>
    </location>
</feature>
<dbReference type="CDD" id="cd06571">
    <property type="entry name" value="Bac_DnaA_C"/>
    <property type="match status" value="1"/>
</dbReference>
<keyword evidence="3 8" id="KW-0235">DNA replication</keyword>
<keyword evidence="4 8" id="KW-0547">Nucleotide-binding</keyword>
<dbReference type="InterPro" id="IPR010921">
    <property type="entry name" value="Trp_repressor/repl_initiator"/>
</dbReference>
<evidence type="ECO:0000256" key="10">
    <source>
        <dbReference type="RuleBase" id="RU000577"/>
    </source>
</evidence>
<dbReference type="GO" id="GO:0006275">
    <property type="term" value="P:regulation of DNA replication"/>
    <property type="evidence" value="ECO:0007669"/>
    <property type="project" value="UniProtKB-UniRule"/>
</dbReference>
<comment type="subcellular location">
    <subcellularLocation>
        <location evidence="8">Cytoplasm</location>
    </subcellularLocation>
</comment>
<keyword evidence="5 8" id="KW-0067">ATP-binding</keyword>
<dbReference type="OrthoDB" id="9807019at2"/>
<sequence>MSVGVSLDQQWARIRGRLKEEVGEIAYRSWLQPLSVASLIGGEVCIVVPTRFMRDWVLTHYADRIRALWSGENPEVQSIDVIVASTSPPAALVADNDDIDDDRPAPPRGFDSRGFDSRAADSRPAPRPAPPPGAQSWSSMRPSESGFSGDQAPSTVYTSASYGGASDESPTGVPAILEDRSDLSAALDPRFTFENFVVGKPNELAHAAARRVADATTVTFNPLFLYGGVGLGKTHLMHALAWQIRKNDPNRKVLYLSAEKFMYQFIRALRFKDTMAFKQQFRSVDVLMIDDVQFISGKDSTQEEFFHTFNALVDQNRQVIISADKSPSDLEGMEERLRSRLGWGLVADIHPTTYELRLGILQAKADALQASIPMKVLEFLAHKITSNVRELEGALNRIVAHAELVGRSISLETTQEVLHDLLRANDRRVTIDEIQKRVAEHYNIRVADMHSARRARAVARPRQIAMYLAKQLTARSLPEIGRKFGGRDHTTVMHAVKKVDELRATDPSFAEDVELLRRMLES</sequence>
<dbReference type="InterPro" id="IPR013159">
    <property type="entry name" value="DnaA_C"/>
</dbReference>
<accession>A0A2B8BBW9</accession>
<dbReference type="AlphaFoldDB" id="A0A2B8BBW9"/>
<dbReference type="SMART" id="SM00382">
    <property type="entry name" value="AAA"/>
    <property type="match status" value="1"/>
</dbReference>
<evidence type="ECO:0000256" key="12">
    <source>
        <dbReference type="SAM" id="MobiDB-lite"/>
    </source>
</evidence>
<evidence type="ECO:0000256" key="1">
    <source>
        <dbReference type="ARBA" id="ARBA00006583"/>
    </source>
</evidence>
<evidence type="ECO:0000313" key="15">
    <source>
        <dbReference type="EMBL" id="PGH54737.1"/>
    </source>
</evidence>
<keyword evidence="7 8" id="KW-0238">DNA-binding</keyword>
<evidence type="ECO:0000256" key="5">
    <source>
        <dbReference type="ARBA" id="ARBA00022840"/>
    </source>
</evidence>
<dbReference type="PROSITE" id="PS01008">
    <property type="entry name" value="DNAA"/>
    <property type="match status" value="1"/>
</dbReference>
<gene>
    <name evidence="8" type="primary">dnaA</name>
    <name evidence="15" type="ORF">CRT60_33910</name>
</gene>
<feature type="binding site" evidence="8">
    <location>
        <position position="232"/>
    </location>
    <ligand>
        <name>ATP</name>
        <dbReference type="ChEBI" id="CHEBI:30616"/>
    </ligand>
</feature>
<feature type="domain" description="Chromosomal replication initiator DnaA C-terminal" evidence="14">
    <location>
        <begin position="430"/>
        <end position="499"/>
    </location>
</feature>
<comment type="caution">
    <text evidence="15">The sequence shown here is derived from an EMBL/GenBank/DDBJ whole genome shotgun (WGS) entry which is preliminary data.</text>
</comment>
<dbReference type="SUPFAM" id="SSF48295">
    <property type="entry name" value="TrpR-like"/>
    <property type="match status" value="1"/>
</dbReference>
<dbReference type="HAMAP" id="MF_00377">
    <property type="entry name" value="DnaA_bact"/>
    <property type="match status" value="1"/>
</dbReference>
<feature type="region of interest" description="Domain IV, binds dsDNA" evidence="8">
    <location>
        <begin position="403"/>
        <end position="522"/>
    </location>
</feature>
<dbReference type="RefSeq" id="WP_098740745.1">
    <property type="nucleotide sequence ID" value="NZ_PDKW01000043.1"/>
</dbReference>
<dbReference type="FunFam" id="3.40.50.300:FF:000668">
    <property type="entry name" value="Chromosomal replication initiator protein DnaA"/>
    <property type="match status" value="1"/>
</dbReference>
<dbReference type="PRINTS" id="PR00051">
    <property type="entry name" value="DNAA"/>
</dbReference>
<keyword evidence="2 8" id="KW-0963">Cytoplasm</keyword>
<feature type="region of interest" description="Domain I, interacts with DnaA modulators" evidence="8">
    <location>
        <begin position="1"/>
        <end position="120"/>
    </location>
</feature>
<dbReference type="InterPro" id="IPR027417">
    <property type="entry name" value="P-loop_NTPase"/>
</dbReference>
<dbReference type="GO" id="GO:0005737">
    <property type="term" value="C:cytoplasm"/>
    <property type="evidence" value="ECO:0007669"/>
    <property type="project" value="UniProtKB-SubCell"/>
</dbReference>
<dbReference type="InterPro" id="IPR038454">
    <property type="entry name" value="DnaA_N_sf"/>
</dbReference>
<dbReference type="Pfam" id="PF11638">
    <property type="entry name" value="DnaA_N"/>
    <property type="match status" value="1"/>
</dbReference>
<organism evidence="15 16">
    <name type="scientific">Azospirillum palustre</name>
    <dbReference type="NCBI Taxonomy" id="2044885"/>
    <lineage>
        <taxon>Bacteria</taxon>
        <taxon>Pseudomonadati</taxon>
        <taxon>Pseudomonadota</taxon>
        <taxon>Alphaproteobacteria</taxon>
        <taxon>Rhodospirillales</taxon>
        <taxon>Azospirillaceae</taxon>
        <taxon>Azospirillum</taxon>
    </lineage>
</organism>
<evidence type="ECO:0000313" key="16">
    <source>
        <dbReference type="Proteomes" id="UP000225379"/>
    </source>
</evidence>
<reference evidence="16" key="1">
    <citation type="submission" date="2017-10" db="EMBL/GenBank/DDBJ databases">
        <authorList>
            <person name="Kravchenko I.K."/>
            <person name="Grouzdev D.S."/>
        </authorList>
    </citation>
    <scope>NUCLEOTIDE SEQUENCE [LARGE SCALE GENOMIC DNA]</scope>
    <source>
        <strain evidence="16">B2</strain>
    </source>
</reference>
<dbReference type="InterPro" id="IPR013317">
    <property type="entry name" value="DnaA_dom"/>
</dbReference>
<dbReference type="InterPro" id="IPR020591">
    <property type="entry name" value="Chromosome_initiator_DnaA-like"/>
</dbReference>
<dbReference type="Pfam" id="PF00308">
    <property type="entry name" value="Bac_DnaA"/>
    <property type="match status" value="1"/>
</dbReference>
<dbReference type="Pfam" id="PF08299">
    <property type="entry name" value="Bac_DnaA_C"/>
    <property type="match status" value="1"/>
</dbReference>
<dbReference type="Gene3D" id="3.40.50.300">
    <property type="entry name" value="P-loop containing nucleotide triphosphate hydrolases"/>
    <property type="match status" value="1"/>
</dbReference>
<comment type="similarity">
    <text evidence="1 8 11">Belongs to the DnaA family.</text>
</comment>
<dbReference type="EMBL" id="PDKW01000043">
    <property type="protein sequence ID" value="PGH54737.1"/>
    <property type="molecule type" value="Genomic_DNA"/>
</dbReference>
<feature type="binding site" evidence="8">
    <location>
        <position position="233"/>
    </location>
    <ligand>
        <name>ATP</name>
        <dbReference type="ChEBI" id="CHEBI:30616"/>
    </ligand>
</feature>
<name>A0A2B8BBW9_9PROT</name>
<dbReference type="InterPro" id="IPR001957">
    <property type="entry name" value="Chromosome_initiator_DnaA"/>
</dbReference>
<dbReference type="InterPro" id="IPR003593">
    <property type="entry name" value="AAA+_ATPase"/>
</dbReference>
<dbReference type="Gene3D" id="1.10.8.60">
    <property type="match status" value="1"/>
</dbReference>
<feature type="compositionally biased region" description="Polar residues" evidence="12">
    <location>
        <begin position="135"/>
        <end position="161"/>
    </location>
</feature>
<comment type="caution">
    <text evidence="8">Lacks conserved residue(s) required for the propagation of feature annotation.</text>
</comment>
<comment type="function">
    <text evidence="8 10">Plays an essential role in the initiation and regulation of chromosomal replication. ATP-DnaA binds to the origin of replication (oriC) to initiate formation of the DNA replication initiation complex once per cell cycle. Binds the DnaA box (a 9 base pair repeat at the origin) and separates the double-stranded (ds)DNA. Forms a right-handed helical filament on oriC DNA; dsDNA binds to the exterior of the filament while single-stranded (ss)DNA is stabiized in the filament's interior. The ATP-DnaA-oriC complex binds and stabilizes one strand of the AT-rich DNA unwinding element (DUE), permitting loading of DNA polymerase. After initiation quickly degrades to an ADP-DnaA complex that is not apt for DNA replication. Binds acidic phospholipids.</text>
</comment>
<dbReference type="NCBIfam" id="TIGR00362">
    <property type="entry name" value="DnaA"/>
    <property type="match status" value="1"/>
</dbReference>
<comment type="domain">
    <text evidence="8">Domain I is involved in oligomerization and binding regulators, domain II is flexibile and of varying length in different bacteria, domain III forms the AAA+ region, while domain IV binds dsDNA.</text>
</comment>
<protein>
    <recommendedName>
        <fullName evidence="8 9">Chromosomal replication initiator protein DnaA</fullName>
    </recommendedName>
</protein>
<dbReference type="SMART" id="SM00760">
    <property type="entry name" value="Bac_DnaA_C"/>
    <property type="match status" value="1"/>
</dbReference>
<keyword evidence="6 8" id="KW-0446">Lipid-binding</keyword>
<comment type="subunit">
    <text evidence="8">Oligomerizes as a right-handed, spiral filament on DNA at oriC.</text>
</comment>
<feature type="region of interest" description="Domain III, AAA+ region" evidence="8">
    <location>
        <begin position="186"/>
        <end position="402"/>
    </location>
</feature>
<evidence type="ECO:0000259" key="14">
    <source>
        <dbReference type="SMART" id="SM00760"/>
    </source>
</evidence>
<evidence type="ECO:0000256" key="7">
    <source>
        <dbReference type="ARBA" id="ARBA00023125"/>
    </source>
</evidence>
<dbReference type="InterPro" id="IPR018312">
    <property type="entry name" value="Chromosome_initiator_DnaA_CS"/>
</dbReference>
<dbReference type="Gene3D" id="3.30.300.180">
    <property type="match status" value="1"/>
</dbReference>
<dbReference type="Gene3D" id="1.10.1750.10">
    <property type="match status" value="1"/>
</dbReference>
<feature type="binding site" evidence="8">
    <location>
        <position position="234"/>
    </location>
    <ligand>
        <name>ATP</name>
        <dbReference type="ChEBI" id="CHEBI:30616"/>
    </ligand>
</feature>
<evidence type="ECO:0000256" key="9">
    <source>
        <dbReference type="NCBIfam" id="TIGR00362"/>
    </source>
</evidence>